<accession>A0A2P2QC23</accession>
<evidence type="ECO:0000313" key="1">
    <source>
        <dbReference type="EMBL" id="MBX64467.1"/>
    </source>
</evidence>
<sequence>MILSTYTNYIDLY</sequence>
<name>A0A2P2QC23_RHIMU</name>
<reference evidence="1" key="1">
    <citation type="submission" date="2018-02" db="EMBL/GenBank/DDBJ databases">
        <title>Rhizophora mucronata_Transcriptome.</title>
        <authorList>
            <person name="Meera S.P."/>
            <person name="Sreeshan A."/>
            <person name="Augustine A."/>
        </authorList>
    </citation>
    <scope>NUCLEOTIDE SEQUENCE</scope>
    <source>
        <tissue evidence="1">Leaf</tissue>
    </source>
</reference>
<protein>
    <submittedName>
        <fullName evidence="1">Uncharacterized protein</fullName>
    </submittedName>
</protein>
<organism evidence="1">
    <name type="scientific">Rhizophora mucronata</name>
    <name type="common">Asiatic mangrove</name>
    <dbReference type="NCBI Taxonomy" id="61149"/>
    <lineage>
        <taxon>Eukaryota</taxon>
        <taxon>Viridiplantae</taxon>
        <taxon>Streptophyta</taxon>
        <taxon>Embryophyta</taxon>
        <taxon>Tracheophyta</taxon>
        <taxon>Spermatophyta</taxon>
        <taxon>Magnoliopsida</taxon>
        <taxon>eudicotyledons</taxon>
        <taxon>Gunneridae</taxon>
        <taxon>Pentapetalae</taxon>
        <taxon>rosids</taxon>
        <taxon>fabids</taxon>
        <taxon>Malpighiales</taxon>
        <taxon>Rhizophoraceae</taxon>
        <taxon>Rhizophora</taxon>
    </lineage>
</organism>
<proteinExistence type="predicted"/>
<dbReference type="EMBL" id="GGEC01083983">
    <property type="protein sequence ID" value="MBX64467.1"/>
    <property type="molecule type" value="Transcribed_RNA"/>
</dbReference>